<organism evidence="1 2">
    <name type="scientific">Ridgeia piscesae</name>
    <name type="common">Tubeworm</name>
    <dbReference type="NCBI Taxonomy" id="27915"/>
    <lineage>
        <taxon>Eukaryota</taxon>
        <taxon>Metazoa</taxon>
        <taxon>Spiralia</taxon>
        <taxon>Lophotrochozoa</taxon>
        <taxon>Annelida</taxon>
        <taxon>Polychaeta</taxon>
        <taxon>Sedentaria</taxon>
        <taxon>Canalipalpata</taxon>
        <taxon>Sabellida</taxon>
        <taxon>Siboglinidae</taxon>
        <taxon>Ridgeia</taxon>
    </lineage>
</organism>
<dbReference type="AlphaFoldDB" id="A0AAD9P776"/>
<name>A0AAD9P776_RIDPI</name>
<evidence type="ECO:0000313" key="1">
    <source>
        <dbReference type="EMBL" id="KAK2189451.1"/>
    </source>
</evidence>
<comment type="caution">
    <text evidence="1">The sequence shown here is derived from an EMBL/GenBank/DDBJ whole genome shotgun (WGS) entry which is preliminary data.</text>
</comment>
<gene>
    <name evidence="1" type="ORF">NP493_106g03006</name>
</gene>
<evidence type="ECO:0000313" key="2">
    <source>
        <dbReference type="Proteomes" id="UP001209878"/>
    </source>
</evidence>
<proteinExistence type="predicted"/>
<accession>A0AAD9P776</accession>
<sequence>MHAVCLIPRSPAELPARSRSYEPCQSFEAAEKTTSKATRMRVKLLGNEYPAATDASRSSAARPFDVVFMAAARGARADFKWPPLVLLLTSFFLKASACSTL</sequence>
<dbReference type="EMBL" id="JAODUO010000106">
    <property type="protein sequence ID" value="KAK2189451.1"/>
    <property type="molecule type" value="Genomic_DNA"/>
</dbReference>
<dbReference type="Proteomes" id="UP001209878">
    <property type="component" value="Unassembled WGS sequence"/>
</dbReference>
<protein>
    <submittedName>
        <fullName evidence="1">Uncharacterized protein</fullName>
    </submittedName>
</protein>
<keyword evidence="2" id="KW-1185">Reference proteome</keyword>
<reference evidence="1" key="1">
    <citation type="journal article" date="2023" name="Mol. Biol. Evol.">
        <title>Third-Generation Sequencing Reveals the Adaptive Role of the Epigenome in Three Deep-Sea Polychaetes.</title>
        <authorList>
            <person name="Perez M."/>
            <person name="Aroh O."/>
            <person name="Sun Y."/>
            <person name="Lan Y."/>
            <person name="Juniper S.K."/>
            <person name="Young C.R."/>
            <person name="Angers B."/>
            <person name="Qian P.Y."/>
        </authorList>
    </citation>
    <scope>NUCLEOTIDE SEQUENCE</scope>
    <source>
        <strain evidence="1">R07B-5</strain>
    </source>
</reference>